<dbReference type="CDD" id="cd00118">
    <property type="entry name" value="LysM"/>
    <property type="match status" value="1"/>
</dbReference>
<dbReference type="AlphaFoldDB" id="A0A7I8DRC0"/>
<sequence>MNQSLFHSFTGQLPFYIRQLFHKKQIIALFGFIFAVIFILFLLLAPTDVTAQKLKESKKEIVSIQINKGDTLWSIASRYMTDDYKDMNTYIDEIKETNGLSSDTIHEGSYIVVPYFAQGE</sequence>
<keyword evidence="1" id="KW-0472">Membrane</keyword>
<feature type="transmembrane region" description="Helical" evidence="1">
    <location>
        <begin position="26"/>
        <end position="45"/>
    </location>
</feature>
<dbReference type="SMART" id="SM00257">
    <property type="entry name" value="LysM"/>
    <property type="match status" value="1"/>
</dbReference>
<reference evidence="3 4" key="1">
    <citation type="submission" date="2020-08" db="EMBL/GenBank/DDBJ databases">
        <title>Draft genome sequencing of an Anaerocolumna strain isolated from anoxic soil subjected to BSD treatment.</title>
        <authorList>
            <person name="Uek A."/>
            <person name="Tonouchi A."/>
        </authorList>
    </citation>
    <scope>NUCLEOTIDE SEQUENCE [LARGE SCALE GENOMIC DNA]</scope>
    <source>
        <strain evidence="3 4">CTTW</strain>
    </source>
</reference>
<gene>
    <name evidence="3" type="ORF">bsdcttw_27060</name>
</gene>
<dbReference type="SUPFAM" id="SSF54106">
    <property type="entry name" value="LysM domain"/>
    <property type="match status" value="1"/>
</dbReference>
<protein>
    <recommendedName>
        <fullName evidence="2">LysM domain-containing protein</fullName>
    </recommendedName>
</protein>
<feature type="domain" description="LysM" evidence="2">
    <location>
        <begin position="63"/>
        <end position="114"/>
    </location>
</feature>
<keyword evidence="1" id="KW-0812">Transmembrane</keyword>
<dbReference type="Pfam" id="PF01476">
    <property type="entry name" value="LysM"/>
    <property type="match status" value="1"/>
</dbReference>
<evidence type="ECO:0000313" key="4">
    <source>
        <dbReference type="Proteomes" id="UP000515703"/>
    </source>
</evidence>
<dbReference type="RefSeq" id="WP_185255412.1">
    <property type="nucleotide sequence ID" value="NZ_AP023368.1"/>
</dbReference>
<organism evidence="3 4">
    <name type="scientific">Anaerocolumna chitinilytica</name>
    <dbReference type="NCBI Taxonomy" id="1727145"/>
    <lineage>
        <taxon>Bacteria</taxon>
        <taxon>Bacillati</taxon>
        <taxon>Bacillota</taxon>
        <taxon>Clostridia</taxon>
        <taxon>Lachnospirales</taxon>
        <taxon>Lachnospiraceae</taxon>
        <taxon>Anaerocolumna</taxon>
    </lineage>
</organism>
<keyword evidence="4" id="KW-1185">Reference proteome</keyword>
<evidence type="ECO:0000256" key="1">
    <source>
        <dbReference type="SAM" id="Phobius"/>
    </source>
</evidence>
<dbReference type="InterPro" id="IPR018392">
    <property type="entry name" value="LysM"/>
</dbReference>
<keyword evidence="1" id="KW-1133">Transmembrane helix</keyword>
<reference evidence="3 4" key="2">
    <citation type="submission" date="2020-08" db="EMBL/GenBank/DDBJ databases">
        <authorList>
            <person name="Ueki A."/>
            <person name="Tonouchi A."/>
        </authorList>
    </citation>
    <scope>NUCLEOTIDE SEQUENCE [LARGE SCALE GENOMIC DNA]</scope>
    <source>
        <strain evidence="3 4">CTTW</strain>
    </source>
</reference>
<dbReference type="Gene3D" id="3.10.350.10">
    <property type="entry name" value="LysM domain"/>
    <property type="match status" value="1"/>
</dbReference>
<accession>A0A7I8DRC0</accession>
<dbReference type="KEGG" id="acht:bsdcttw_27060"/>
<evidence type="ECO:0000313" key="3">
    <source>
        <dbReference type="EMBL" id="BCJ99665.1"/>
    </source>
</evidence>
<name>A0A7I8DRC0_9FIRM</name>
<dbReference type="Proteomes" id="UP000515703">
    <property type="component" value="Chromosome"/>
</dbReference>
<evidence type="ECO:0000259" key="2">
    <source>
        <dbReference type="SMART" id="SM00257"/>
    </source>
</evidence>
<proteinExistence type="predicted"/>
<dbReference type="InterPro" id="IPR036779">
    <property type="entry name" value="LysM_dom_sf"/>
</dbReference>
<dbReference type="EMBL" id="AP023368">
    <property type="protein sequence ID" value="BCJ99665.1"/>
    <property type="molecule type" value="Genomic_DNA"/>
</dbReference>